<comment type="function">
    <text evidence="3">2-oxoglutarate-dependent dioxygenase essential for auxin catabolism and maintenance of auxin homeostasis in reproductive organs. Catalyzes the irreversible oxidation of indole-3-acetic acid (IAA) to the biologically inactive 2-oxoindole-3-acetic acid (OxIAA).</text>
</comment>
<evidence type="ECO:0000256" key="2">
    <source>
        <dbReference type="ARBA" id="ARBA00023004"/>
    </source>
</evidence>
<dbReference type="KEGG" id="rarg:115744773"/>
<dbReference type="InterPro" id="IPR005123">
    <property type="entry name" value="Oxoglu/Fe-dep_dioxygenase_dom"/>
</dbReference>
<gene>
    <name evidence="9" type="primary">LOC115744773</name>
</gene>
<dbReference type="Pfam" id="PF03171">
    <property type="entry name" value="2OG-FeII_Oxy"/>
    <property type="match status" value="1"/>
</dbReference>
<keyword evidence="1 6" id="KW-0479">Metal-binding</keyword>
<dbReference type="FunFam" id="2.60.120.330:FF:000017">
    <property type="entry name" value="2-oxoglutarate-dependent dioxygenase DAO"/>
    <property type="match status" value="1"/>
</dbReference>
<feature type="domain" description="Fe2OG dioxygenase" evidence="7">
    <location>
        <begin position="149"/>
        <end position="252"/>
    </location>
</feature>
<evidence type="ECO:0000313" key="9">
    <source>
        <dbReference type="RefSeq" id="XP_030535970.1"/>
    </source>
</evidence>
<evidence type="ECO:0000256" key="6">
    <source>
        <dbReference type="RuleBase" id="RU003682"/>
    </source>
</evidence>
<proteinExistence type="inferred from homology"/>
<name>A0A8B8PMF0_9MYRT</name>
<accession>A0A8B8PMF0</accession>
<evidence type="ECO:0000256" key="4">
    <source>
        <dbReference type="ARBA" id="ARBA00074102"/>
    </source>
</evidence>
<sequence length="304" mass="33031">MGGREGTGIPAIDLQGFPSQHEKLRGAGEEWGCFRVFNHGIPEALMGEMKAVASSLLDLPTEAKKKSEDRVMEGTGYVQPSKANPLYEALGFYDMGSAGAVDMFCSKLNASPHQRGIIETYCKAMHELAMDMADKLSRSMGLSGGVFEDWACQLWMNRYSFVPESVGSIGVGLHTDAGFLAILQDDDAVGGLEVMDESGSFVPIDPWPGTFLVILGDMAAAWSNGRLCRVKHRVQCKEGRTRASMGAFLLGPKKAAIEAPEELVDAEHPRLYAPVTYTDYWKLRLVGKSRTGEALALFQAASEI</sequence>
<dbReference type="GO" id="GO:0016491">
    <property type="term" value="F:oxidoreductase activity"/>
    <property type="evidence" value="ECO:0007669"/>
    <property type="project" value="UniProtKB-KW"/>
</dbReference>
<evidence type="ECO:0000313" key="8">
    <source>
        <dbReference type="Proteomes" id="UP000827889"/>
    </source>
</evidence>
<dbReference type="Pfam" id="PF14226">
    <property type="entry name" value="DIOX_N"/>
    <property type="match status" value="1"/>
</dbReference>
<keyword evidence="2 6" id="KW-0408">Iron</keyword>
<keyword evidence="8" id="KW-1185">Reference proteome</keyword>
<dbReference type="SUPFAM" id="SSF51197">
    <property type="entry name" value="Clavaminate synthase-like"/>
    <property type="match status" value="1"/>
</dbReference>
<evidence type="ECO:0000256" key="5">
    <source>
        <dbReference type="ARBA" id="ARBA00076740"/>
    </source>
</evidence>
<dbReference type="InterPro" id="IPR050231">
    <property type="entry name" value="Iron_ascorbate_oxido_reductase"/>
</dbReference>
<dbReference type="InterPro" id="IPR044861">
    <property type="entry name" value="IPNS-like_FE2OG_OXY"/>
</dbReference>
<dbReference type="AlphaFoldDB" id="A0A8B8PMF0"/>
<dbReference type="PROSITE" id="PS51471">
    <property type="entry name" value="FE2OG_OXY"/>
    <property type="match status" value="1"/>
</dbReference>
<dbReference type="OrthoDB" id="288590at2759"/>
<protein>
    <recommendedName>
        <fullName evidence="4">2-oxoglutarate-dependent dioxygenase DAO</fullName>
    </recommendedName>
    <alternativeName>
        <fullName evidence="5">Protein DIOXYGENASE FOR AUXIN OXIDATION</fullName>
    </alternativeName>
</protein>
<evidence type="ECO:0000256" key="3">
    <source>
        <dbReference type="ARBA" id="ARBA00054658"/>
    </source>
</evidence>
<dbReference type="InterPro" id="IPR027443">
    <property type="entry name" value="IPNS-like_sf"/>
</dbReference>
<evidence type="ECO:0000259" key="7">
    <source>
        <dbReference type="PROSITE" id="PS51471"/>
    </source>
</evidence>
<dbReference type="Proteomes" id="UP000827889">
    <property type="component" value="Chromosome 8"/>
</dbReference>
<organism evidence="8 9">
    <name type="scientific">Rhodamnia argentea</name>
    <dbReference type="NCBI Taxonomy" id="178133"/>
    <lineage>
        <taxon>Eukaryota</taxon>
        <taxon>Viridiplantae</taxon>
        <taxon>Streptophyta</taxon>
        <taxon>Embryophyta</taxon>
        <taxon>Tracheophyta</taxon>
        <taxon>Spermatophyta</taxon>
        <taxon>Magnoliopsida</taxon>
        <taxon>eudicotyledons</taxon>
        <taxon>Gunneridae</taxon>
        <taxon>Pentapetalae</taxon>
        <taxon>rosids</taxon>
        <taxon>malvids</taxon>
        <taxon>Myrtales</taxon>
        <taxon>Myrtaceae</taxon>
        <taxon>Myrtoideae</taxon>
        <taxon>Myrteae</taxon>
        <taxon>Australasian group</taxon>
        <taxon>Rhodamnia</taxon>
    </lineage>
</organism>
<comment type="similarity">
    <text evidence="6">Belongs to the iron/ascorbate-dependent oxidoreductase family.</text>
</comment>
<dbReference type="Gene3D" id="2.60.120.330">
    <property type="entry name" value="B-lactam Antibiotic, Isopenicillin N Synthase, Chain"/>
    <property type="match status" value="1"/>
</dbReference>
<reference evidence="9" key="1">
    <citation type="submission" date="2025-08" db="UniProtKB">
        <authorList>
            <consortium name="RefSeq"/>
        </authorList>
    </citation>
    <scope>IDENTIFICATION</scope>
    <source>
        <tissue evidence="9">Leaf</tissue>
    </source>
</reference>
<keyword evidence="6" id="KW-0560">Oxidoreductase</keyword>
<dbReference type="GeneID" id="115744773"/>
<dbReference type="RefSeq" id="XP_030535970.1">
    <property type="nucleotide sequence ID" value="XM_030680110.2"/>
</dbReference>
<dbReference type="GO" id="GO:0046872">
    <property type="term" value="F:metal ion binding"/>
    <property type="evidence" value="ECO:0007669"/>
    <property type="project" value="UniProtKB-KW"/>
</dbReference>
<dbReference type="InterPro" id="IPR026992">
    <property type="entry name" value="DIOX_N"/>
</dbReference>
<dbReference type="PANTHER" id="PTHR47990">
    <property type="entry name" value="2-OXOGLUTARATE (2OG) AND FE(II)-DEPENDENT OXYGENASE SUPERFAMILY PROTEIN-RELATED"/>
    <property type="match status" value="1"/>
</dbReference>
<evidence type="ECO:0000256" key="1">
    <source>
        <dbReference type="ARBA" id="ARBA00022723"/>
    </source>
</evidence>